<evidence type="ECO:0000313" key="8">
    <source>
        <dbReference type="Proteomes" id="UP000807716"/>
    </source>
</evidence>
<reference evidence="7" key="1">
    <citation type="journal article" date="2020" name="Fungal Divers.">
        <title>Resolving the Mortierellaceae phylogeny through synthesis of multi-gene phylogenetics and phylogenomics.</title>
        <authorList>
            <person name="Vandepol N."/>
            <person name="Liber J."/>
            <person name="Desiro A."/>
            <person name="Na H."/>
            <person name="Kennedy M."/>
            <person name="Barry K."/>
            <person name="Grigoriev I.V."/>
            <person name="Miller A.N."/>
            <person name="O'Donnell K."/>
            <person name="Stajich J.E."/>
            <person name="Bonito G."/>
        </authorList>
    </citation>
    <scope>NUCLEOTIDE SEQUENCE</scope>
    <source>
        <strain evidence="7">BC1065</strain>
    </source>
</reference>
<evidence type="ECO:0000256" key="5">
    <source>
        <dbReference type="SAM" id="MobiDB-lite"/>
    </source>
</evidence>
<name>A0A9P6U9A0_9FUNG</name>
<evidence type="ECO:0000259" key="6">
    <source>
        <dbReference type="Pfam" id="PF03914"/>
    </source>
</evidence>
<feature type="region of interest" description="Disordered" evidence="5">
    <location>
        <begin position="262"/>
        <end position="305"/>
    </location>
</feature>
<keyword evidence="3" id="KW-0812">Transmembrane</keyword>
<comment type="subcellular location">
    <subcellularLocation>
        <location evidence="1">Nucleus membrane</location>
        <topology evidence="1">Multi-pass membrane protein</topology>
    </subcellularLocation>
</comment>
<dbReference type="PANTHER" id="PTHR12455:SF0">
    <property type="entry name" value="NUCLEOLAR COMPLEX PROTEIN 4 HOMOLOG"/>
    <property type="match status" value="1"/>
</dbReference>
<gene>
    <name evidence="7" type="ORF">DFQ27_000809</name>
</gene>
<dbReference type="AlphaFoldDB" id="A0A9P6U9A0"/>
<comment type="caution">
    <text evidence="7">The sequence shown here is derived from an EMBL/GenBank/DDBJ whole genome shotgun (WGS) entry which is preliminary data.</text>
</comment>
<feature type="compositionally biased region" description="Acidic residues" evidence="5">
    <location>
        <begin position="580"/>
        <end position="589"/>
    </location>
</feature>
<evidence type="ECO:0000313" key="7">
    <source>
        <dbReference type="EMBL" id="KAG0265134.1"/>
    </source>
</evidence>
<feature type="region of interest" description="Disordered" evidence="5">
    <location>
        <begin position="574"/>
        <end position="606"/>
    </location>
</feature>
<dbReference type="EMBL" id="JAAAJB010000122">
    <property type="protein sequence ID" value="KAG0265134.1"/>
    <property type="molecule type" value="Genomic_DNA"/>
</dbReference>
<keyword evidence="4" id="KW-1133">Transmembrane helix</keyword>
<keyword evidence="8" id="KW-1185">Reference proteome</keyword>
<organism evidence="7 8">
    <name type="scientific">Actinomortierella ambigua</name>
    <dbReference type="NCBI Taxonomy" id="1343610"/>
    <lineage>
        <taxon>Eukaryota</taxon>
        <taxon>Fungi</taxon>
        <taxon>Fungi incertae sedis</taxon>
        <taxon>Mucoromycota</taxon>
        <taxon>Mortierellomycotina</taxon>
        <taxon>Mortierellomycetes</taxon>
        <taxon>Mortierellales</taxon>
        <taxon>Mortierellaceae</taxon>
        <taxon>Actinomortierella</taxon>
    </lineage>
</organism>
<dbReference type="Pfam" id="PF03914">
    <property type="entry name" value="CBF"/>
    <property type="match status" value="1"/>
</dbReference>
<evidence type="ECO:0000256" key="2">
    <source>
        <dbReference type="ARBA" id="ARBA00007797"/>
    </source>
</evidence>
<evidence type="ECO:0000256" key="1">
    <source>
        <dbReference type="ARBA" id="ARBA00004232"/>
    </source>
</evidence>
<evidence type="ECO:0000256" key="3">
    <source>
        <dbReference type="ARBA" id="ARBA00022692"/>
    </source>
</evidence>
<feature type="domain" description="CCAAT-binding factor" evidence="6">
    <location>
        <begin position="373"/>
        <end position="522"/>
    </location>
</feature>
<dbReference type="GO" id="GO:0031965">
    <property type="term" value="C:nuclear membrane"/>
    <property type="evidence" value="ECO:0007669"/>
    <property type="project" value="UniProtKB-SubCell"/>
</dbReference>
<feature type="region of interest" description="Disordered" evidence="5">
    <location>
        <begin position="1"/>
        <end position="21"/>
    </location>
</feature>
<feature type="compositionally biased region" description="Basic and acidic residues" evidence="5">
    <location>
        <begin position="265"/>
        <end position="275"/>
    </location>
</feature>
<sequence>MAVPKRARANSTASASEKQTKETIEAIRQLERQVAESKTHLNNIVTLIQHCDSPVPKVVHAATHALFRVFSPMLSRGELQKPKKNSGADEKKATVTLWLRDNYVQYLNKLSEILSHSSEPGLQIPALKILLDLVKLESAFLATLSGGHHFANDLYHRVVEALLNCTTMNEALLSEFTTKYFGYYDDLRFYFLKNAATIVTVALGTPAGSAAKRDGKAPKAKKQKTNRASPEKLSLLLENSFGILETLKTMPTDAKELDEFWTGHPDPEHDKKEYEGDSFGFSEDEDDEVEDLTKDASGGSSGGPMKKHPLLTLHNHQRIFSDCWIAVMKLPFTNIIYKKTLLIAHKRIIPHMPRPTVLMDFLTDSYNAGGAVSLLALKGLFVLITEHNLDYPDFFPKLYMLFDRNLMHVKYRARFFSQVDIFLSSPLMPSQMAAAFIKRMARLGLSSPPTSIVILIPFIYNLLKRHPTCMQMIHNTNKATSEQDDVYDHEAKDPLQCHALESSLWELKTLQTHFSPNVATLAKIFNEQFTKPSYNLEDFLDHTYATMFDTELKRKHKTSPALAIEIPKGLFVAASQQAEPTDDDDEDEKEKEQQEAVVPGWEAWVF</sequence>
<dbReference type="Proteomes" id="UP000807716">
    <property type="component" value="Unassembled WGS sequence"/>
</dbReference>
<accession>A0A9P6U9A0</accession>
<proteinExistence type="inferred from homology"/>
<dbReference type="InterPro" id="IPR027193">
    <property type="entry name" value="Noc4"/>
</dbReference>
<dbReference type="OrthoDB" id="10263185at2759"/>
<dbReference type="GO" id="GO:0032040">
    <property type="term" value="C:small-subunit processome"/>
    <property type="evidence" value="ECO:0007669"/>
    <property type="project" value="TreeGrafter"/>
</dbReference>
<evidence type="ECO:0000256" key="4">
    <source>
        <dbReference type="ARBA" id="ARBA00022989"/>
    </source>
</evidence>
<dbReference type="PANTHER" id="PTHR12455">
    <property type="entry name" value="NUCLEOLAR COMPLEX PROTEIN 4"/>
    <property type="match status" value="1"/>
</dbReference>
<comment type="similarity">
    <text evidence="2">Belongs to the CBF/MAK21 family.</text>
</comment>
<dbReference type="SUPFAM" id="SSF48371">
    <property type="entry name" value="ARM repeat"/>
    <property type="match status" value="1"/>
</dbReference>
<protein>
    <recommendedName>
        <fullName evidence="6">CCAAT-binding factor domain-containing protein</fullName>
    </recommendedName>
</protein>
<dbReference type="InterPro" id="IPR016024">
    <property type="entry name" value="ARM-type_fold"/>
</dbReference>
<dbReference type="InterPro" id="IPR005612">
    <property type="entry name" value="CCAAT-binding_factor"/>
</dbReference>
<keyword evidence="4" id="KW-0472">Membrane</keyword>
<dbReference type="GO" id="GO:0042254">
    <property type="term" value="P:ribosome biogenesis"/>
    <property type="evidence" value="ECO:0007669"/>
    <property type="project" value="InterPro"/>
</dbReference>
<feature type="region of interest" description="Disordered" evidence="5">
    <location>
        <begin position="208"/>
        <end position="229"/>
    </location>
</feature>
<dbReference type="GO" id="GO:0030692">
    <property type="term" value="C:Noc4p-Nop14p complex"/>
    <property type="evidence" value="ECO:0007669"/>
    <property type="project" value="TreeGrafter"/>
</dbReference>